<keyword evidence="1" id="KW-0540">Nuclease</keyword>
<evidence type="ECO:0000313" key="7">
    <source>
        <dbReference type="EMBL" id="SHE77478.1"/>
    </source>
</evidence>
<organism evidence="7 8">
    <name type="scientific">Schwartzia succinivorans DSM 10502</name>
    <dbReference type="NCBI Taxonomy" id="1123243"/>
    <lineage>
        <taxon>Bacteria</taxon>
        <taxon>Bacillati</taxon>
        <taxon>Bacillota</taxon>
        <taxon>Negativicutes</taxon>
        <taxon>Selenomonadales</taxon>
        <taxon>Selenomonadaceae</taxon>
        <taxon>Schwartzia</taxon>
    </lineage>
</organism>
<dbReference type="InterPro" id="IPR045648">
    <property type="entry name" value="CRISPR-assoc_Cas6-like_N"/>
</dbReference>
<dbReference type="CDD" id="cd21141">
    <property type="entry name" value="Cas6_III-like"/>
    <property type="match status" value="1"/>
</dbReference>
<dbReference type="Gene3D" id="3.30.70.1900">
    <property type="match status" value="1"/>
</dbReference>
<name>A0A1M4W890_9FIRM</name>
<evidence type="ECO:0000256" key="3">
    <source>
        <dbReference type="ARBA" id="ARBA00022801"/>
    </source>
</evidence>
<protein>
    <submittedName>
        <fullName evidence="7">CRISPR-associated endoribonuclease Cas6</fullName>
    </submittedName>
</protein>
<evidence type="ECO:0000259" key="6">
    <source>
        <dbReference type="Pfam" id="PF19308"/>
    </source>
</evidence>
<dbReference type="Proteomes" id="UP000184404">
    <property type="component" value="Unassembled WGS sequence"/>
</dbReference>
<feature type="domain" description="CRISPR-associated protein Cas6-like N-terminal" evidence="6">
    <location>
        <begin position="22"/>
        <end position="74"/>
    </location>
</feature>
<feature type="domain" description="CRISPR-associated protein Cas6 C-terminal" evidence="5">
    <location>
        <begin position="150"/>
        <end position="267"/>
    </location>
</feature>
<dbReference type="EMBL" id="FQUG01000004">
    <property type="protein sequence ID" value="SHE77478.1"/>
    <property type="molecule type" value="Genomic_DNA"/>
</dbReference>
<dbReference type="GO" id="GO:0016788">
    <property type="term" value="F:hydrolase activity, acting on ester bonds"/>
    <property type="evidence" value="ECO:0007669"/>
    <property type="project" value="InterPro"/>
</dbReference>
<dbReference type="STRING" id="1123243.SAMN02745190_01140"/>
<keyword evidence="8" id="KW-1185">Reference proteome</keyword>
<sequence length="270" mass="30788">MDIGRIIYKMQAVKAGSVPEFNGKLIHGAVFHILKSHSAELADTLHDETRQKPFTVSPLRLFGGSRKDKRNWQIRVAEGQEAEICITAFSEALLDVFLAQPIGETIAIGRTEFRLREICQTPEQHYEAILLKKEEFMESMPPKGPELVTLRFDTPTTFRIEHSDYPFPEPKLVWSSLAMKWNQADMPEPVEFDTCRALSEQVVPWKWKGETVRLKLNNAIAVTGFKGTFTYSLYNLSEEQRRLFYRLACFAEFAGVGRLTAQGMGQTRLA</sequence>
<keyword evidence="2" id="KW-0255">Endonuclease</keyword>
<dbReference type="InterPro" id="IPR045747">
    <property type="entry name" value="CRISPR-assoc_prot_Cas6_N_sf"/>
</dbReference>
<evidence type="ECO:0000313" key="8">
    <source>
        <dbReference type="Proteomes" id="UP000184404"/>
    </source>
</evidence>
<evidence type="ECO:0000256" key="1">
    <source>
        <dbReference type="ARBA" id="ARBA00022722"/>
    </source>
</evidence>
<dbReference type="NCBIfam" id="TIGR01877">
    <property type="entry name" value="cas_cas6"/>
    <property type="match status" value="1"/>
</dbReference>
<dbReference type="InterPro" id="IPR010156">
    <property type="entry name" value="CRISPR-assoc_prot_Cas6"/>
</dbReference>
<gene>
    <name evidence="7" type="ORF">SAMN02745190_01140</name>
</gene>
<dbReference type="Pfam" id="PF10040">
    <property type="entry name" value="CRISPR_Cas6"/>
    <property type="match status" value="1"/>
</dbReference>
<evidence type="ECO:0000259" key="5">
    <source>
        <dbReference type="Pfam" id="PF10040"/>
    </source>
</evidence>
<dbReference type="GO" id="GO:0051607">
    <property type="term" value="P:defense response to virus"/>
    <property type="evidence" value="ECO:0007669"/>
    <property type="project" value="UniProtKB-KW"/>
</dbReference>
<dbReference type="RefSeq" id="WP_072935221.1">
    <property type="nucleotide sequence ID" value="NZ_FQUG01000004.1"/>
</dbReference>
<keyword evidence="4" id="KW-0051">Antiviral defense</keyword>
<evidence type="ECO:0000256" key="2">
    <source>
        <dbReference type="ARBA" id="ARBA00022759"/>
    </source>
</evidence>
<dbReference type="Pfam" id="PF19308">
    <property type="entry name" value="CRISPR_Cas6_N"/>
    <property type="match status" value="1"/>
</dbReference>
<dbReference type="AlphaFoldDB" id="A0A1M4W890"/>
<dbReference type="Gene3D" id="3.30.70.1890">
    <property type="match status" value="1"/>
</dbReference>
<proteinExistence type="predicted"/>
<accession>A0A1M4W890</accession>
<reference evidence="7 8" key="1">
    <citation type="submission" date="2016-11" db="EMBL/GenBank/DDBJ databases">
        <authorList>
            <person name="Jaros S."/>
            <person name="Januszkiewicz K."/>
            <person name="Wedrychowicz H."/>
        </authorList>
    </citation>
    <scope>NUCLEOTIDE SEQUENCE [LARGE SCALE GENOMIC DNA]</scope>
    <source>
        <strain evidence="7 8">DSM 10502</strain>
    </source>
</reference>
<dbReference type="OrthoDB" id="425607at2"/>
<dbReference type="GO" id="GO:0004519">
    <property type="term" value="F:endonuclease activity"/>
    <property type="evidence" value="ECO:0007669"/>
    <property type="project" value="UniProtKB-KW"/>
</dbReference>
<keyword evidence="3" id="KW-0378">Hydrolase</keyword>
<evidence type="ECO:0000256" key="4">
    <source>
        <dbReference type="ARBA" id="ARBA00023118"/>
    </source>
</evidence>
<dbReference type="InterPro" id="IPR019267">
    <property type="entry name" value="CRISPR-assoc_Cas6_C"/>
</dbReference>